<dbReference type="AlphaFoldDB" id="A0A672G3S0"/>
<evidence type="ECO:0008006" key="4">
    <source>
        <dbReference type="Google" id="ProtNLM"/>
    </source>
</evidence>
<reference evidence="2" key="2">
    <citation type="submission" date="2025-08" db="UniProtKB">
        <authorList>
            <consortium name="Ensembl"/>
        </authorList>
    </citation>
    <scope>IDENTIFICATION</scope>
</reference>
<dbReference type="InParanoid" id="A0A672G3S0"/>
<evidence type="ECO:0000313" key="3">
    <source>
        <dbReference type="Proteomes" id="UP000472267"/>
    </source>
</evidence>
<evidence type="ECO:0000313" key="2">
    <source>
        <dbReference type="Ensembl" id="ENSSFAP00005012837.1"/>
    </source>
</evidence>
<dbReference type="Gene3D" id="3.30.420.10">
    <property type="entry name" value="Ribonuclease H-like superfamily/Ribonuclease H"/>
    <property type="match status" value="1"/>
</dbReference>
<dbReference type="Proteomes" id="UP000472267">
    <property type="component" value="Chromosome 2"/>
</dbReference>
<dbReference type="InterPro" id="IPR036397">
    <property type="entry name" value="RNaseH_sf"/>
</dbReference>
<sequence>MSTEDQPRSGRAASSGTQEKIREDLFSGSRTQRVCFLERNRMTLLPHPSYSPDLAPCDFFSLPKNEERAEGAEI</sequence>
<evidence type="ECO:0000256" key="1">
    <source>
        <dbReference type="SAM" id="MobiDB-lite"/>
    </source>
</evidence>
<dbReference type="Ensembl" id="ENSSFAT00005013400.1">
    <property type="protein sequence ID" value="ENSSFAP00005012837.1"/>
    <property type="gene ID" value="ENSSFAG00005007071.1"/>
</dbReference>
<reference evidence="2" key="3">
    <citation type="submission" date="2025-09" db="UniProtKB">
        <authorList>
            <consortium name="Ensembl"/>
        </authorList>
    </citation>
    <scope>IDENTIFICATION</scope>
</reference>
<accession>A0A672G3S0</accession>
<proteinExistence type="predicted"/>
<feature type="region of interest" description="Disordered" evidence="1">
    <location>
        <begin position="1"/>
        <end position="25"/>
    </location>
</feature>
<name>A0A672G3S0_SALFA</name>
<organism evidence="2 3">
    <name type="scientific">Salarias fasciatus</name>
    <name type="common">Jewelled blenny</name>
    <name type="synonym">Blennius fasciatus</name>
    <dbReference type="NCBI Taxonomy" id="181472"/>
    <lineage>
        <taxon>Eukaryota</taxon>
        <taxon>Metazoa</taxon>
        <taxon>Chordata</taxon>
        <taxon>Craniata</taxon>
        <taxon>Vertebrata</taxon>
        <taxon>Euteleostomi</taxon>
        <taxon>Actinopterygii</taxon>
        <taxon>Neopterygii</taxon>
        <taxon>Teleostei</taxon>
        <taxon>Neoteleostei</taxon>
        <taxon>Acanthomorphata</taxon>
        <taxon>Ovalentaria</taxon>
        <taxon>Blenniimorphae</taxon>
        <taxon>Blenniiformes</taxon>
        <taxon>Blennioidei</taxon>
        <taxon>Blenniidae</taxon>
        <taxon>Salariinae</taxon>
        <taxon>Salarias</taxon>
    </lineage>
</organism>
<protein>
    <recommendedName>
        <fullName evidence="4">Tc1-like transposase DDE domain-containing protein</fullName>
    </recommendedName>
</protein>
<reference evidence="2" key="1">
    <citation type="submission" date="2019-06" db="EMBL/GenBank/DDBJ databases">
        <authorList>
            <consortium name="Wellcome Sanger Institute Data Sharing"/>
        </authorList>
    </citation>
    <scope>NUCLEOTIDE SEQUENCE [LARGE SCALE GENOMIC DNA]</scope>
</reference>
<dbReference type="GO" id="GO:0003676">
    <property type="term" value="F:nucleic acid binding"/>
    <property type="evidence" value="ECO:0007669"/>
    <property type="project" value="InterPro"/>
</dbReference>
<keyword evidence="3" id="KW-1185">Reference proteome</keyword>